<proteinExistence type="inferred from homology"/>
<gene>
    <name evidence="6" type="ORF">EHS25_006437</name>
</gene>
<dbReference type="FunFam" id="3.30.390.110:FF:000004">
    <property type="entry name" value="Large subunit ribosomal protein L28e"/>
    <property type="match status" value="1"/>
</dbReference>
<reference evidence="6 7" key="1">
    <citation type="submission" date="2018-11" db="EMBL/GenBank/DDBJ databases">
        <title>Genome sequence of Saitozyma podzolica DSM 27192.</title>
        <authorList>
            <person name="Aliyu H."/>
            <person name="Gorte O."/>
            <person name="Ochsenreither K."/>
        </authorList>
    </citation>
    <scope>NUCLEOTIDE SEQUENCE [LARGE SCALE GENOMIC DNA]</scope>
    <source>
        <strain evidence="6 7">DSM 27192</strain>
    </source>
</reference>
<dbReference type="STRING" id="1890683.A0A427YRW1"/>
<dbReference type="Gene3D" id="3.30.390.110">
    <property type="match status" value="1"/>
</dbReference>
<dbReference type="OrthoDB" id="338850at2759"/>
<feature type="region of interest" description="Disordered" evidence="4">
    <location>
        <begin position="71"/>
        <end position="94"/>
    </location>
</feature>
<dbReference type="GO" id="GO:0006412">
    <property type="term" value="P:translation"/>
    <property type="evidence" value="ECO:0007669"/>
    <property type="project" value="InterPro"/>
</dbReference>
<dbReference type="GO" id="GO:0003735">
    <property type="term" value="F:structural constituent of ribosome"/>
    <property type="evidence" value="ECO:0007669"/>
    <property type="project" value="InterPro"/>
</dbReference>
<evidence type="ECO:0000256" key="4">
    <source>
        <dbReference type="SAM" id="MobiDB-lite"/>
    </source>
</evidence>
<protein>
    <recommendedName>
        <fullName evidence="5">Ribosomal eL28/Mak16 domain-containing protein</fullName>
    </recommendedName>
</protein>
<keyword evidence="2" id="KW-0689">Ribosomal protein</keyword>
<dbReference type="Pfam" id="PF01778">
    <property type="entry name" value="Ribosomal_L28e"/>
    <property type="match status" value="1"/>
</dbReference>
<dbReference type="InterPro" id="IPR002672">
    <property type="entry name" value="Ribosomal_eL28"/>
</dbReference>
<feature type="region of interest" description="Disordered" evidence="4">
    <location>
        <begin position="121"/>
        <end position="161"/>
    </location>
</feature>
<feature type="domain" description="Ribosomal eL28/Mak16" evidence="5">
    <location>
        <begin position="5"/>
        <end position="122"/>
    </location>
</feature>
<comment type="caution">
    <text evidence="6">The sequence shown here is derived from an EMBL/GenBank/DDBJ whole genome shotgun (WGS) entry which is preliminary data.</text>
</comment>
<comment type="similarity">
    <text evidence="1">Belongs to the eukaryotic ribosomal protein eL28 family.</text>
</comment>
<dbReference type="Proteomes" id="UP000279259">
    <property type="component" value="Unassembled WGS sequence"/>
</dbReference>
<keyword evidence="3" id="KW-0687">Ribonucleoprotein</keyword>
<dbReference type="GO" id="GO:1990904">
    <property type="term" value="C:ribonucleoprotein complex"/>
    <property type="evidence" value="ECO:0007669"/>
    <property type="project" value="UniProtKB-KW"/>
</dbReference>
<evidence type="ECO:0000256" key="1">
    <source>
        <dbReference type="ARBA" id="ARBA00007926"/>
    </source>
</evidence>
<evidence type="ECO:0000256" key="3">
    <source>
        <dbReference type="ARBA" id="ARBA00023274"/>
    </source>
</evidence>
<dbReference type="AlphaFoldDB" id="A0A427YRW1"/>
<organism evidence="6 7">
    <name type="scientific">Saitozyma podzolica</name>
    <dbReference type="NCBI Taxonomy" id="1890683"/>
    <lineage>
        <taxon>Eukaryota</taxon>
        <taxon>Fungi</taxon>
        <taxon>Dikarya</taxon>
        <taxon>Basidiomycota</taxon>
        <taxon>Agaricomycotina</taxon>
        <taxon>Tremellomycetes</taxon>
        <taxon>Tremellales</taxon>
        <taxon>Trimorphomycetaceae</taxon>
        <taxon>Saitozyma</taxon>
    </lineage>
</organism>
<keyword evidence="7" id="KW-1185">Reference proteome</keyword>
<dbReference type="PANTHER" id="PTHR10544">
    <property type="entry name" value="60S RIBOSOMAL PROTEIN L28"/>
    <property type="match status" value="1"/>
</dbReference>
<sequence>MSTDLQWLLVRKWNSFQVKGGHGPAFSKEKGNLLNRHSHKYSGLANSKVVNIYATPEGSIAITKVKKDATPNQVASARSHVTLRRSTGARRANKIAAAETAGKGYRADLRQVAVARASALAKANQRAANPPKEYAPKQRGRKAAAASASGKKDEEDVVELD</sequence>
<evidence type="ECO:0000313" key="6">
    <source>
        <dbReference type="EMBL" id="RSH93789.1"/>
    </source>
</evidence>
<name>A0A427YRW1_9TREE</name>
<evidence type="ECO:0000259" key="5">
    <source>
        <dbReference type="Pfam" id="PF01778"/>
    </source>
</evidence>
<evidence type="ECO:0000313" key="7">
    <source>
        <dbReference type="Proteomes" id="UP000279259"/>
    </source>
</evidence>
<feature type="compositionally biased region" description="Basic residues" evidence="4">
    <location>
        <begin position="81"/>
        <end position="93"/>
    </location>
</feature>
<evidence type="ECO:0000256" key="2">
    <source>
        <dbReference type="ARBA" id="ARBA00022980"/>
    </source>
</evidence>
<dbReference type="GO" id="GO:0005840">
    <property type="term" value="C:ribosome"/>
    <property type="evidence" value="ECO:0007669"/>
    <property type="project" value="UniProtKB-KW"/>
</dbReference>
<dbReference type="EMBL" id="RSCD01000003">
    <property type="protein sequence ID" value="RSH93789.1"/>
    <property type="molecule type" value="Genomic_DNA"/>
</dbReference>
<accession>A0A427YRW1</accession>
<dbReference type="InterPro" id="IPR029004">
    <property type="entry name" value="Ribosomal_eL28/Mak16"/>
</dbReference>